<dbReference type="Proteomes" id="UP000601099">
    <property type="component" value="Unassembled WGS sequence"/>
</dbReference>
<organism evidence="1 2">
    <name type="scientific">Hymenobacter guriensis</name>
    <dbReference type="NCBI Taxonomy" id="2793065"/>
    <lineage>
        <taxon>Bacteria</taxon>
        <taxon>Pseudomonadati</taxon>
        <taxon>Bacteroidota</taxon>
        <taxon>Cytophagia</taxon>
        <taxon>Cytophagales</taxon>
        <taxon>Hymenobacteraceae</taxon>
        <taxon>Hymenobacter</taxon>
    </lineage>
</organism>
<evidence type="ECO:0008006" key="3">
    <source>
        <dbReference type="Google" id="ProtNLM"/>
    </source>
</evidence>
<proteinExistence type="predicted"/>
<gene>
    <name evidence="1" type="ORF">I5L79_16710</name>
</gene>
<name>A0ABS0L5J8_9BACT</name>
<dbReference type="RefSeq" id="WP_196956218.1">
    <property type="nucleotide sequence ID" value="NZ_JADWYK010000011.1"/>
</dbReference>
<keyword evidence="2" id="KW-1185">Reference proteome</keyword>
<sequence length="58" mass="6482">MQSHTRSATLKERKEQLILSIEDVKNVQAAKRILSELGSEEVVGVQIPNRKGPSRVRA</sequence>
<comment type="caution">
    <text evidence="1">The sequence shown here is derived from an EMBL/GenBank/DDBJ whole genome shotgun (WGS) entry which is preliminary data.</text>
</comment>
<protein>
    <recommendedName>
        <fullName evidence="3">50S ribosomal protein L22</fullName>
    </recommendedName>
</protein>
<evidence type="ECO:0000313" key="2">
    <source>
        <dbReference type="Proteomes" id="UP000601099"/>
    </source>
</evidence>
<reference evidence="1 2" key="1">
    <citation type="submission" date="2020-11" db="EMBL/GenBank/DDBJ databases">
        <title>Hymenobacter sp.</title>
        <authorList>
            <person name="Kim M.K."/>
        </authorList>
    </citation>
    <scope>NUCLEOTIDE SEQUENCE [LARGE SCALE GENOMIC DNA]</scope>
    <source>
        <strain evidence="1 2">BT594</strain>
    </source>
</reference>
<evidence type="ECO:0000313" key="1">
    <source>
        <dbReference type="EMBL" id="MBG8555195.1"/>
    </source>
</evidence>
<dbReference type="EMBL" id="JADWYK010000011">
    <property type="protein sequence ID" value="MBG8555195.1"/>
    <property type="molecule type" value="Genomic_DNA"/>
</dbReference>
<accession>A0ABS0L5J8</accession>